<dbReference type="EMBL" id="LQYT01000036">
    <property type="protein sequence ID" value="KYD20119.1"/>
    <property type="molecule type" value="Genomic_DNA"/>
</dbReference>
<proteinExistence type="predicted"/>
<comment type="caution">
    <text evidence="1">The sequence shown here is derived from an EMBL/GenBank/DDBJ whole genome shotgun (WGS) entry which is preliminary data.</text>
</comment>
<accession>A0A150M7M1</accession>
<sequence>MRRGGQKSVTFVFTFVPKKFFNHVFIEGREGTEEIRCAPKGA</sequence>
<reference evidence="1 2" key="1">
    <citation type="submission" date="2016-01" db="EMBL/GenBank/DDBJ databases">
        <title>Draft Genome Sequences of Seven Thermophilic Sporeformers Isolated from Foods.</title>
        <authorList>
            <person name="Berendsen E.M."/>
            <person name="Wells-Bennik M.H."/>
            <person name="Krawcyk A.O."/>
            <person name="De Jong A."/>
            <person name="Holsappel S."/>
            <person name="Eijlander R.T."/>
            <person name="Kuipers O.P."/>
        </authorList>
    </citation>
    <scope>NUCLEOTIDE SEQUENCE [LARGE SCALE GENOMIC DNA]</scope>
    <source>
        <strain evidence="1 2">B4135</strain>
    </source>
</reference>
<gene>
    <name evidence="1" type="ORF">B4135_1894</name>
</gene>
<protein>
    <submittedName>
        <fullName evidence="1">Uncharacterized protein</fullName>
    </submittedName>
</protein>
<dbReference type="Proteomes" id="UP000075683">
    <property type="component" value="Unassembled WGS sequence"/>
</dbReference>
<name>A0A150M7M1_9BACI</name>
<organism evidence="1 2">
    <name type="scientific">Caldibacillus debilis</name>
    <dbReference type="NCBI Taxonomy" id="301148"/>
    <lineage>
        <taxon>Bacteria</taxon>
        <taxon>Bacillati</taxon>
        <taxon>Bacillota</taxon>
        <taxon>Bacilli</taxon>
        <taxon>Bacillales</taxon>
        <taxon>Bacillaceae</taxon>
        <taxon>Caldibacillus</taxon>
    </lineage>
</organism>
<evidence type="ECO:0000313" key="2">
    <source>
        <dbReference type="Proteomes" id="UP000075683"/>
    </source>
</evidence>
<dbReference type="AlphaFoldDB" id="A0A150M7M1"/>
<evidence type="ECO:0000313" key="1">
    <source>
        <dbReference type="EMBL" id="KYD20119.1"/>
    </source>
</evidence>